<evidence type="ECO:0008006" key="5">
    <source>
        <dbReference type="Google" id="ProtNLM"/>
    </source>
</evidence>
<name>A0A918XUP2_9PROT</name>
<organism evidence="3 4">
    <name type="scientific">Thalassobaculum fulvum</name>
    <dbReference type="NCBI Taxonomy" id="1633335"/>
    <lineage>
        <taxon>Bacteria</taxon>
        <taxon>Pseudomonadati</taxon>
        <taxon>Pseudomonadota</taxon>
        <taxon>Alphaproteobacteria</taxon>
        <taxon>Rhodospirillales</taxon>
        <taxon>Thalassobaculaceae</taxon>
        <taxon>Thalassobaculum</taxon>
    </lineage>
</organism>
<keyword evidence="2" id="KW-0732">Signal</keyword>
<keyword evidence="4" id="KW-1185">Reference proteome</keyword>
<proteinExistence type="predicted"/>
<dbReference type="RefSeq" id="WP_189992553.1">
    <property type="nucleotide sequence ID" value="NZ_BMZS01000009.1"/>
</dbReference>
<gene>
    <name evidence="3" type="ORF">GCM10017083_37940</name>
</gene>
<sequence length="181" mass="18553">MAGSGSLAAGTLAAALMLGTVGPALATEPPAAPPTAVPATPTAEPDPLSTWERAAYKTLTFQTAANLADMALFGAIFEAGAGTSAIFLVANTATAAMLYYPYELAWDRFGPPPSETTADTLATKAVGYQVLTGARNLALSYAFTGSLLPSAGFAAAAFAIDTAIYATNDVAWDIFRPRPER</sequence>
<feature type="signal peptide" evidence="2">
    <location>
        <begin position="1"/>
        <end position="26"/>
    </location>
</feature>
<reference evidence="3" key="2">
    <citation type="submission" date="2020-09" db="EMBL/GenBank/DDBJ databases">
        <authorList>
            <person name="Sun Q."/>
            <person name="Kim S."/>
        </authorList>
    </citation>
    <scope>NUCLEOTIDE SEQUENCE</scope>
    <source>
        <strain evidence="3">KCTC 42651</strain>
    </source>
</reference>
<evidence type="ECO:0000256" key="1">
    <source>
        <dbReference type="SAM" id="MobiDB-lite"/>
    </source>
</evidence>
<protein>
    <recommendedName>
        <fullName evidence="5">DUF2061 domain-containing protein</fullName>
    </recommendedName>
</protein>
<feature type="region of interest" description="Disordered" evidence="1">
    <location>
        <begin position="27"/>
        <end position="47"/>
    </location>
</feature>
<dbReference type="EMBL" id="BMZS01000009">
    <property type="protein sequence ID" value="GHD57036.1"/>
    <property type="molecule type" value="Genomic_DNA"/>
</dbReference>
<feature type="chain" id="PRO_5036770479" description="DUF2061 domain-containing protein" evidence="2">
    <location>
        <begin position="27"/>
        <end position="181"/>
    </location>
</feature>
<evidence type="ECO:0000313" key="4">
    <source>
        <dbReference type="Proteomes" id="UP000630353"/>
    </source>
</evidence>
<evidence type="ECO:0000313" key="3">
    <source>
        <dbReference type="EMBL" id="GHD57036.1"/>
    </source>
</evidence>
<feature type="compositionally biased region" description="Low complexity" evidence="1">
    <location>
        <begin position="37"/>
        <end position="47"/>
    </location>
</feature>
<dbReference type="Proteomes" id="UP000630353">
    <property type="component" value="Unassembled WGS sequence"/>
</dbReference>
<accession>A0A918XUP2</accession>
<dbReference type="AlphaFoldDB" id="A0A918XUP2"/>
<reference evidence="3" key="1">
    <citation type="journal article" date="2014" name="Int. J. Syst. Evol. Microbiol.">
        <title>Complete genome sequence of Corynebacterium casei LMG S-19264T (=DSM 44701T), isolated from a smear-ripened cheese.</title>
        <authorList>
            <consortium name="US DOE Joint Genome Institute (JGI-PGF)"/>
            <person name="Walter F."/>
            <person name="Albersmeier A."/>
            <person name="Kalinowski J."/>
            <person name="Ruckert C."/>
        </authorList>
    </citation>
    <scope>NUCLEOTIDE SEQUENCE</scope>
    <source>
        <strain evidence="3">KCTC 42651</strain>
    </source>
</reference>
<comment type="caution">
    <text evidence="3">The sequence shown here is derived from an EMBL/GenBank/DDBJ whole genome shotgun (WGS) entry which is preliminary data.</text>
</comment>
<evidence type="ECO:0000256" key="2">
    <source>
        <dbReference type="SAM" id="SignalP"/>
    </source>
</evidence>